<organism evidence="3 4">
    <name type="scientific">Haloactinopolyspora alba</name>
    <dbReference type="NCBI Taxonomy" id="648780"/>
    <lineage>
        <taxon>Bacteria</taxon>
        <taxon>Bacillati</taxon>
        <taxon>Actinomycetota</taxon>
        <taxon>Actinomycetes</taxon>
        <taxon>Jiangellales</taxon>
        <taxon>Jiangellaceae</taxon>
        <taxon>Haloactinopolyspora</taxon>
    </lineage>
</organism>
<dbReference type="InterPro" id="IPR011050">
    <property type="entry name" value="Pectin_lyase_fold/virulence"/>
</dbReference>
<keyword evidence="2" id="KW-0812">Transmembrane</keyword>
<evidence type="ECO:0008006" key="5">
    <source>
        <dbReference type="Google" id="ProtNLM"/>
    </source>
</evidence>
<keyword evidence="2" id="KW-1133">Transmembrane helix</keyword>
<dbReference type="AlphaFoldDB" id="A0A2P8E5P1"/>
<evidence type="ECO:0000313" key="3">
    <source>
        <dbReference type="EMBL" id="PSL04737.1"/>
    </source>
</evidence>
<evidence type="ECO:0000256" key="1">
    <source>
        <dbReference type="SAM" id="MobiDB-lite"/>
    </source>
</evidence>
<evidence type="ECO:0000256" key="2">
    <source>
        <dbReference type="SAM" id="Phobius"/>
    </source>
</evidence>
<keyword evidence="4" id="KW-1185">Reference proteome</keyword>
<keyword evidence="2" id="KW-0472">Membrane</keyword>
<reference evidence="3 4" key="1">
    <citation type="submission" date="2018-03" db="EMBL/GenBank/DDBJ databases">
        <title>Genomic Encyclopedia of Archaeal and Bacterial Type Strains, Phase II (KMG-II): from individual species to whole genera.</title>
        <authorList>
            <person name="Goeker M."/>
        </authorList>
    </citation>
    <scope>NUCLEOTIDE SEQUENCE [LARGE SCALE GENOMIC DNA]</scope>
    <source>
        <strain evidence="3 4">DSM 45211</strain>
    </source>
</reference>
<protein>
    <recommendedName>
        <fullName evidence="5">Parallel beta helix pectate lyase-like protein</fullName>
    </recommendedName>
</protein>
<feature type="region of interest" description="Disordered" evidence="1">
    <location>
        <begin position="48"/>
        <end position="115"/>
    </location>
</feature>
<sequence length="347" mass="36639">MRSAQNHDAGQQPGGAALHPRRRSLLVTVLAASLVVGVVAGLYAVLDEPDGSNAGAQDSGPATGPEDRTESGIEEPGASEENLDDSFPTKSSTGPRVPIDSLRPSEPIVTEEDGQEIEGLDVASRIKIINDDVTVRDVRLRFDGTVGTYGIHVAEKDDGTCPENVLIDHVEVSGTDELDVEAIAVYSPCPYVLRDSRIVNVGSAIRITSGATIEHNYIVADLTESGSEAHRSAIGSNGGHDNRIVGNTIECVGAGCSGALVLYGSFSPVENVLVQANLLNTTGSYCTYAGSLESKEYPLAEGVRYIDNRFGRKHFDTCGRYGPVAGASEVNGNVWEGNVWDDTGEPI</sequence>
<comment type="caution">
    <text evidence="3">The sequence shown here is derived from an EMBL/GenBank/DDBJ whole genome shotgun (WGS) entry which is preliminary data.</text>
</comment>
<proteinExistence type="predicted"/>
<dbReference type="SUPFAM" id="SSF51126">
    <property type="entry name" value="Pectin lyase-like"/>
    <property type="match status" value="1"/>
</dbReference>
<name>A0A2P8E5P1_9ACTN</name>
<gene>
    <name evidence="3" type="ORF">CLV30_105204</name>
</gene>
<feature type="transmembrane region" description="Helical" evidence="2">
    <location>
        <begin position="25"/>
        <end position="46"/>
    </location>
</feature>
<accession>A0A2P8E5P1</accession>
<evidence type="ECO:0000313" key="4">
    <source>
        <dbReference type="Proteomes" id="UP000243528"/>
    </source>
</evidence>
<dbReference type="Proteomes" id="UP000243528">
    <property type="component" value="Unassembled WGS sequence"/>
</dbReference>
<dbReference type="EMBL" id="PYGE01000005">
    <property type="protein sequence ID" value="PSL04737.1"/>
    <property type="molecule type" value="Genomic_DNA"/>
</dbReference>